<evidence type="ECO:0000256" key="11">
    <source>
        <dbReference type="ARBA" id="ARBA00023145"/>
    </source>
</evidence>
<dbReference type="InterPro" id="IPR002138">
    <property type="entry name" value="Pept_C14_p10"/>
</dbReference>
<dbReference type="SMART" id="SM00115">
    <property type="entry name" value="CASc"/>
    <property type="match status" value="1"/>
</dbReference>
<comment type="catalytic activity">
    <reaction evidence="13">
        <text>Strict requirement for Asp at position P1 and has a preferred cleavage sequence of (Leu/Asp/Val)-Glu-Thr-Asp-|-(Gly/Ser/Ala).</text>
        <dbReference type="EC" id="3.4.22.61"/>
    </reaction>
</comment>
<dbReference type="CDD" id="cd00045">
    <property type="entry name" value="DED"/>
    <property type="match status" value="1"/>
</dbReference>
<proteinExistence type="inferred from homology"/>
<feature type="compositionally biased region" description="Polar residues" evidence="17">
    <location>
        <begin position="374"/>
        <end position="394"/>
    </location>
</feature>
<dbReference type="PANTHER" id="PTHR48169:SF7">
    <property type="entry name" value="CASPASE 10"/>
    <property type="match status" value="1"/>
</dbReference>
<feature type="region of interest" description="Disordered" evidence="17">
    <location>
        <begin position="429"/>
        <end position="451"/>
    </location>
</feature>
<dbReference type="SMR" id="A0A210QRL7"/>
<keyword evidence="12" id="KW-0539">Nucleus</keyword>
<dbReference type="SUPFAM" id="SSF47986">
    <property type="entry name" value="DEATH domain"/>
    <property type="match status" value="2"/>
</dbReference>
<dbReference type="PRINTS" id="PR00376">
    <property type="entry name" value="IL1BCENZYME"/>
</dbReference>
<feature type="domain" description="Caspase family p10" evidence="19">
    <location>
        <begin position="666"/>
        <end position="755"/>
    </location>
</feature>
<dbReference type="InterPro" id="IPR029030">
    <property type="entry name" value="Caspase-like_dom_sf"/>
</dbReference>
<comment type="subcellular location">
    <subcellularLocation>
        <location evidence="2">Cytoplasm</location>
    </subcellularLocation>
    <subcellularLocation>
        <location evidence="1">Nucleus</location>
    </subcellularLocation>
</comment>
<dbReference type="EC" id="3.4.22.61" evidence="14"/>
<dbReference type="GO" id="GO:0005634">
    <property type="term" value="C:nucleus"/>
    <property type="evidence" value="ECO:0007669"/>
    <property type="project" value="UniProtKB-SubCell"/>
</dbReference>
<feature type="domain" description="Caspase family p20" evidence="20">
    <location>
        <begin position="505"/>
        <end position="636"/>
    </location>
</feature>
<dbReference type="PROSITE" id="PS50208">
    <property type="entry name" value="CASPASE_P20"/>
    <property type="match status" value="1"/>
</dbReference>
<dbReference type="InterPro" id="IPR011600">
    <property type="entry name" value="Pept_C14_caspase"/>
</dbReference>
<dbReference type="GO" id="GO:0005886">
    <property type="term" value="C:plasma membrane"/>
    <property type="evidence" value="ECO:0007669"/>
    <property type="project" value="UniProtKB-ARBA"/>
</dbReference>
<dbReference type="Pfam" id="PF01335">
    <property type="entry name" value="DED"/>
    <property type="match status" value="2"/>
</dbReference>
<dbReference type="Proteomes" id="UP000242188">
    <property type="component" value="Unassembled WGS sequence"/>
</dbReference>
<dbReference type="GO" id="GO:0004197">
    <property type="term" value="F:cysteine-type endopeptidase activity"/>
    <property type="evidence" value="ECO:0007669"/>
    <property type="project" value="InterPro"/>
</dbReference>
<dbReference type="SMART" id="SM00031">
    <property type="entry name" value="DED"/>
    <property type="match status" value="2"/>
</dbReference>
<dbReference type="GO" id="GO:0032991">
    <property type="term" value="C:protein-containing complex"/>
    <property type="evidence" value="ECO:0007669"/>
    <property type="project" value="UniProtKB-ARBA"/>
</dbReference>
<sequence length="755" mass="85087">MEIDSVGDPIGDLGQFSQHKLLLDVDSELDSVDIENMKFLCHDVIPLSKLKTIDRGIDLFVQLENANRISPKKGNMEMLVEILFRVRRLDLVKKLGRNSKEVKRKYGGPDRAISTNLLPFRNLLYELIEELTEEDYVTTKFVLQSQFGRGTMAKLKSMMEFFTFLEREQEIEAMDVSILYKIMDIVKRSDLKDKIKEYEKYPYKKGRPGPPLPPVAGLGVGPTQTPMIVDTIPVKASPPSPGDIEMEDTSQNFLPAGKGILDSHLASISVELSKEPKWRILCTELDISIDDLDELTATSDTVSGKIYLMLTYWRETIVNNSPDAGRLLYLAMYKSNLPVLALQLAMKNLFPGVVIEPIPNSPDDNTETMEEQVNPKTQPIPTVTPGTDSNNENQPPVAHIPPRPQDPPPDQGRETIMPENNIIHGGEAQISIVGPPNPTTTNQQMGGPYTNNKVDGRMPGAVQLPRAERNETEQQRQDNELVRQTQRVNIDNELDLPSYKMDAKPRGVCVIINNEKFYKVPGDDCSKEMPDRIGTHRDAERLTTVFRKLDFRVETYNNQTDIEMAQLLSGVGYRNHNDFDCFVCCILTHGASGHIFGSNGKMVRIDILTGFFRAQVCPSLAGKPKLFFIQACQGRDKQGGYDIEADTAPIPMYQPERRDLMVDINGREMIPDEADFILGYATVPGYVSYRSRSQGSWFINKLVDMLDKYAYRYDLLSVLVKVNEEVGNAIANIDGGQYKQIPAPLVTLRKKLYFR</sequence>
<evidence type="ECO:0000256" key="3">
    <source>
        <dbReference type="ARBA" id="ARBA00010134"/>
    </source>
</evidence>
<keyword evidence="9" id="KW-0378">Hydrolase</keyword>
<dbReference type="InterPro" id="IPR016129">
    <property type="entry name" value="Caspase_his_AS"/>
</dbReference>
<comment type="caution">
    <text evidence="21">The sequence shown here is derived from an EMBL/GenBank/DDBJ whole genome shotgun (WGS) entry which is preliminary data.</text>
</comment>
<dbReference type="InterPro" id="IPR015917">
    <property type="entry name" value="Pept_C14A"/>
</dbReference>
<evidence type="ECO:0000256" key="10">
    <source>
        <dbReference type="ARBA" id="ARBA00022807"/>
    </source>
</evidence>
<feature type="region of interest" description="Disordered" evidence="17">
    <location>
        <begin position="360"/>
        <end position="417"/>
    </location>
</feature>
<dbReference type="PROSITE" id="PS01121">
    <property type="entry name" value="CASPASE_HIS"/>
    <property type="match status" value="1"/>
</dbReference>
<dbReference type="GO" id="GO:0051604">
    <property type="term" value="P:protein maturation"/>
    <property type="evidence" value="ECO:0007669"/>
    <property type="project" value="UniProtKB-ARBA"/>
</dbReference>
<dbReference type="InterPro" id="IPR033139">
    <property type="entry name" value="Caspase_cys_AS"/>
</dbReference>
<keyword evidence="8" id="KW-0677">Repeat</keyword>
<dbReference type="GO" id="GO:0006915">
    <property type="term" value="P:apoptotic process"/>
    <property type="evidence" value="ECO:0007669"/>
    <property type="project" value="UniProtKB-KW"/>
</dbReference>
<dbReference type="Gene3D" id="3.40.50.1460">
    <property type="match status" value="1"/>
</dbReference>
<keyword evidence="22" id="KW-1185">Reference proteome</keyword>
<evidence type="ECO:0000256" key="2">
    <source>
        <dbReference type="ARBA" id="ARBA00004496"/>
    </source>
</evidence>
<dbReference type="PROSITE" id="PS50207">
    <property type="entry name" value="CASPASE_P10"/>
    <property type="match status" value="1"/>
</dbReference>
<dbReference type="CDD" id="cd00032">
    <property type="entry name" value="CASc"/>
    <property type="match status" value="1"/>
</dbReference>
<keyword evidence="7" id="KW-0053">Apoptosis</keyword>
<evidence type="ECO:0000259" key="20">
    <source>
        <dbReference type="PROSITE" id="PS50208"/>
    </source>
</evidence>
<evidence type="ECO:0000259" key="19">
    <source>
        <dbReference type="PROSITE" id="PS50207"/>
    </source>
</evidence>
<evidence type="ECO:0000256" key="13">
    <source>
        <dbReference type="ARBA" id="ARBA00051626"/>
    </source>
</evidence>
<dbReference type="InterPro" id="IPR001875">
    <property type="entry name" value="DED_dom"/>
</dbReference>
<dbReference type="Pfam" id="PF00656">
    <property type="entry name" value="Peptidase_C14"/>
    <property type="match status" value="1"/>
</dbReference>
<dbReference type="Gene3D" id="1.10.533.10">
    <property type="entry name" value="Death Domain, Fas"/>
    <property type="match status" value="2"/>
</dbReference>
<evidence type="ECO:0000256" key="1">
    <source>
        <dbReference type="ARBA" id="ARBA00004123"/>
    </source>
</evidence>
<comment type="similarity">
    <text evidence="3 16">Belongs to the peptidase C14A family.</text>
</comment>
<evidence type="ECO:0000256" key="9">
    <source>
        <dbReference type="ARBA" id="ARBA00022801"/>
    </source>
</evidence>
<evidence type="ECO:0000256" key="8">
    <source>
        <dbReference type="ARBA" id="ARBA00022737"/>
    </source>
</evidence>
<evidence type="ECO:0000256" key="12">
    <source>
        <dbReference type="ARBA" id="ARBA00023242"/>
    </source>
</evidence>
<evidence type="ECO:0000256" key="14">
    <source>
        <dbReference type="ARBA" id="ARBA00066479"/>
    </source>
</evidence>
<evidence type="ECO:0000256" key="4">
    <source>
        <dbReference type="ARBA" id="ARBA00022490"/>
    </source>
</evidence>
<dbReference type="STRING" id="6573.A0A210QRL7"/>
<keyword evidence="6" id="KW-0645">Protease</keyword>
<keyword evidence="10" id="KW-0788">Thiol protease</keyword>
<dbReference type="CDD" id="cd01670">
    <property type="entry name" value="Death"/>
    <property type="match status" value="1"/>
</dbReference>
<feature type="domain" description="DED" evidence="18">
    <location>
        <begin position="119"/>
        <end position="197"/>
    </location>
</feature>
<evidence type="ECO:0000256" key="17">
    <source>
        <dbReference type="SAM" id="MobiDB-lite"/>
    </source>
</evidence>
<dbReference type="FunFam" id="3.40.50.1460:FF:000008">
    <property type="entry name" value="caspase-8 isoform X1"/>
    <property type="match status" value="1"/>
</dbReference>
<dbReference type="GO" id="GO:0042981">
    <property type="term" value="P:regulation of apoptotic process"/>
    <property type="evidence" value="ECO:0007669"/>
    <property type="project" value="InterPro"/>
</dbReference>
<evidence type="ECO:0000313" key="22">
    <source>
        <dbReference type="Proteomes" id="UP000242188"/>
    </source>
</evidence>
<evidence type="ECO:0000259" key="18">
    <source>
        <dbReference type="PROSITE" id="PS50168"/>
    </source>
</evidence>
<evidence type="ECO:0000313" key="21">
    <source>
        <dbReference type="EMBL" id="OWF51397.1"/>
    </source>
</evidence>
<dbReference type="GO" id="GO:0006508">
    <property type="term" value="P:proteolysis"/>
    <property type="evidence" value="ECO:0007669"/>
    <property type="project" value="UniProtKB-KW"/>
</dbReference>
<keyword evidence="5" id="KW-0597">Phosphoprotein</keyword>
<evidence type="ECO:0000256" key="5">
    <source>
        <dbReference type="ARBA" id="ARBA00022553"/>
    </source>
</evidence>
<evidence type="ECO:0000256" key="16">
    <source>
        <dbReference type="RuleBase" id="RU003971"/>
    </source>
</evidence>
<reference evidence="21 22" key="1">
    <citation type="journal article" date="2017" name="Nat. Ecol. Evol.">
        <title>Scallop genome provides insights into evolution of bilaterian karyotype and development.</title>
        <authorList>
            <person name="Wang S."/>
            <person name="Zhang J."/>
            <person name="Jiao W."/>
            <person name="Li J."/>
            <person name="Xun X."/>
            <person name="Sun Y."/>
            <person name="Guo X."/>
            <person name="Huan P."/>
            <person name="Dong B."/>
            <person name="Zhang L."/>
            <person name="Hu X."/>
            <person name="Sun X."/>
            <person name="Wang J."/>
            <person name="Zhao C."/>
            <person name="Wang Y."/>
            <person name="Wang D."/>
            <person name="Huang X."/>
            <person name="Wang R."/>
            <person name="Lv J."/>
            <person name="Li Y."/>
            <person name="Zhang Z."/>
            <person name="Liu B."/>
            <person name="Lu W."/>
            <person name="Hui Y."/>
            <person name="Liang J."/>
            <person name="Zhou Z."/>
            <person name="Hou R."/>
            <person name="Li X."/>
            <person name="Liu Y."/>
            <person name="Li H."/>
            <person name="Ning X."/>
            <person name="Lin Y."/>
            <person name="Zhao L."/>
            <person name="Xing Q."/>
            <person name="Dou J."/>
            <person name="Li Y."/>
            <person name="Mao J."/>
            <person name="Guo H."/>
            <person name="Dou H."/>
            <person name="Li T."/>
            <person name="Mu C."/>
            <person name="Jiang W."/>
            <person name="Fu Q."/>
            <person name="Fu X."/>
            <person name="Miao Y."/>
            <person name="Liu J."/>
            <person name="Yu Q."/>
            <person name="Li R."/>
            <person name="Liao H."/>
            <person name="Li X."/>
            <person name="Kong Y."/>
            <person name="Jiang Z."/>
            <person name="Chourrout D."/>
            <person name="Li R."/>
            <person name="Bao Z."/>
        </authorList>
    </citation>
    <scope>NUCLEOTIDE SEQUENCE [LARGE SCALE GENOMIC DNA]</scope>
    <source>
        <strain evidence="21 22">PY_sf001</strain>
    </source>
</reference>
<dbReference type="InterPro" id="IPR001309">
    <property type="entry name" value="Pept_C14_p20"/>
</dbReference>
<dbReference type="EMBL" id="NEDP02002269">
    <property type="protein sequence ID" value="OWF51397.1"/>
    <property type="molecule type" value="Genomic_DNA"/>
</dbReference>
<dbReference type="PANTHER" id="PTHR48169">
    <property type="entry name" value="DED DOMAIN-CONTAINING PROTEIN"/>
    <property type="match status" value="1"/>
</dbReference>
<gene>
    <name evidence="21" type="ORF">KP79_PYT24308</name>
</gene>
<name>A0A210QRL7_MIZYE</name>
<dbReference type="PROSITE" id="PS01122">
    <property type="entry name" value="CASPASE_CYS"/>
    <property type="match status" value="1"/>
</dbReference>
<dbReference type="InterPro" id="IPR011029">
    <property type="entry name" value="DEATH-like_dom_sf"/>
</dbReference>
<accession>A0A210QRL7</accession>
<feature type="compositionally biased region" description="Polar residues" evidence="17">
    <location>
        <begin position="439"/>
        <end position="451"/>
    </location>
</feature>
<evidence type="ECO:0000256" key="6">
    <source>
        <dbReference type="ARBA" id="ARBA00022670"/>
    </source>
</evidence>
<feature type="compositionally biased region" description="Pro residues" evidence="17">
    <location>
        <begin position="398"/>
        <end position="410"/>
    </location>
</feature>
<protein>
    <recommendedName>
        <fullName evidence="15">Caspase-8</fullName>
        <ecNumber evidence="14">3.4.22.61</ecNumber>
    </recommendedName>
</protein>
<evidence type="ECO:0000256" key="7">
    <source>
        <dbReference type="ARBA" id="ARBA00022703"/>
    </source>
</evidence>
<feature type="domain" description="DED" evidence="18">
    <location>
        <begin position="17"/>
        <end position="97"/>
    </location>
</feature>
<evidence type="ECO:0000256" key="15">
    <source>
        <dbReference type="ARBA" id="ARBA00068172"/>
    </source>
</evidence>
<keyword evidence="4" id="KW-0963">Cytoplasm</keyword>
<dbReference type="AlphaFoldDB" id="A0A210QRL7"/>
<dbReference type="PROSITE" id="PS50168">
    <property type="entry name" value="DED"/>
    <property type="match status" value="2"/>
</dbReference>
<dbReference type="GO" id="GO:0005737">
    <property type="term" value="C:cytoplasm"/>
    <property type="evidence" value="ECO:0007669"/>
    <property type="project" value="UniProtKB-SubCell"/>
</dbReference>
<dbReference type="SUPFAM" id="SSF52129">
    <property type="entry name" value="Caspase-like"/>
    <property type="match status" value="1"/>
</dbReference>
<dbReference type="OrthoDB" id="6114029at2759"/>
<keyword evidence="11" id="KW-0865">Zymogen</keyword>
<organism evidence="21 22">
    <name type="scientific">Mizuhopecten yessoensis</name>
    <name type="common">Japanese scallop</name>
    <name type="synonym">Patinopecten yessoensis</name>
    <dbReference type="NCBI Taxonomy" id="6573"/>
    <lineage>
        <taxon>Eukaryota</taxon>
        <taxon>Metazoa</taxon>
        <taxon>Spiralia</taxon>
        <taxon>Lophotrochozoa</taxon>
        <taxon>Mollusca</taxon>
        <taxon>Bivalvia</taxon>
        <taxon>Autobranchia</taxon>
        <taxon>Pteriomorphia</taxon>
        <taxon>Pectinida</taxon>
        <taxon>Pectinoidea</taxon>
        <taxon>Pectinidae</taxon>
        <taxon>Mizuhopecten</taxon>
    </lineage>
</organism>